<proteinExistence type="predicted"/>
<evidence type="ECO:0000313" key="1">
    <source>
        <dbReference type="EMBL" id="CAG8747610.1"/>
    </source>
</evidence>
<dbReference type="Proteomes" id="UP000789342">
    <property type="component" value="Unassembled WGS sequence"/>
</dbReference>
<sequence>GFKHFEVYLRGREELLLLVHIDSKQKSKKITGYNSLSLAKSQSNALFSPKTRQILNNISSYADTELPPFSPLDKELAMDESNHVFLIAGYPKYK</sequence>
<name>A0A9N9IQW4_9GLOM</name>
<dbReference type="PANTHER" id="PTHR47915:SF1">
    <property type="entry name" value="SI:DKEY-19B23.7"/>
    <property type="match status" value="1"/>
</dbReference>
<comment type="caution">
    <text evidence="1">The sequence shown here is derived from an EMBL/GenBank/DDBJ whole genome shotgun (WGS) entry which is preliminary data.</text>
</comment>
<dbReference type="OrthoDB" id="239865at2759"/>
<organism evidence="1 2">
    <name type="scientific">Acaulospora morrowiae</name>
    <dbReference type="NCBI Taxonomy" id="94023"/>
    <lineage>
        <taxon>Eukaryota</taxon>
        <taxon>Fungi</taxon>
        <taxon>Fungi incertae sedis</taxon>
        <taxon>Mucoromycota</taxon>
        <taxon>Glomeromycotina</taxon>
        <taxon>Glomeromycetes</taxon>
        <taxon>Diversisporales</taxon>
        <taxon>Acaulosporaceae</taxon>
        <taxon>Acaulospora</taxon>
    </lineage>
</organism>
<dbReference type="PANTHER" id="PTHR47915">
    <property type="entry name" value="SI:DKEY-19B23.7"/>
    <property type="match status" value="1"/>
</dbReference>
<dbReference type="AlphaFoldDB" id="A0A9N9IQW4"/>
<reference evidence="1" key="1">
    <citation type="submission" date="2021-06" db="EMBL/GenBank/DDBJ databases">
        <authorList>
            <person name="Kallberg Y."/>
            <person name="Tangrot J."/>
            <person name="Rosling A."/>
        </authorList>
    </citation>
    <scope>NUCLEOTIDE SEQUENCE</scope>
    <source>
        <strain evidence="1">CL551</strain>
    </source>
</reference>
<feature type="non-terminal residue" evidence="1">
    <location>
        <position position="1"/>
    </location>
</feature>
<dbReference type="EMBL" id="CAJVPV010033744">
    <property type="protein sequence ID" value="CAG8747610.1"/>
    <property type="molecule type" value="Genomic_DNA"/>
</dbReference>
<protein>
    <submittedName>
        <fullName evidence="1">18480_t:CDS:1</fullName>
    </submittedName>
</protein>
<evidence type="ECO:0000313" key="2">
    <source>
        <dbReference type="Proteomes" id="UP000789342"/>
    </source>
</evidence>
<keyword evidence="2" id="KW-1185">Reference proteome</keyword>
<feature type="non-terminal residue" evidence="1">
    <location>
        <position position="94"/>
    </location>
</feature>
<accession>A0A9N9IQW4</accession>
<gene>
    <name evidence="1" type="ORF">AMORRO_LOCUS15138</name>
</gene>